<reference evidence="2 3" key="1">
    <citation type="submission" date="2016-02" db="EMBL/GenBank/DDBJ databases">
        <authorList>
            <person name="Wen L."/>
            <person name="He K."/>
            <person name="Yang H."/>
        </authorList>
    </citation>
    <scope>NUCLEOTIDE SEQUENCE [LARGE SCALE GENOMIC DNA]</scope>
    <source>
        <strain evidence="2 3">CV58</strain>
    </source>
</reference>
<feature type="domain" description="Amidase" evidence="1">
    <location>
        <begin position="25"/>
        <end position="283"/>
    </location>
</feature>
<organism evidence="2 3">
    <name type="scientific">Ventosimonas gracilis</name>
    <dbReference type="NCBI Taxonomy" id="1680762"/>
    <lineage>
        <taxon>Bacteria</taxon>
        <taxon>Pseudomonadati</taxon>
        <taxon>Pseudomonadota</taxon>
        <taxon>Gammaproteobacteria</taxon>
        <taxon>Pseudomonadales</taxon>
        <taxon>Ventosimonadaceae</taxon>
        <taxon>Ventosimonas</taxon>
    </lineage>
</organism>
<gene>
    <name evidence="2" type="ORF">AXE65_07755</name>
</gene>
<comment type="caution">
    <text evidence="2">The sequence shown here is derived from an EMBL/GenBank/DDBJ whole genome shotgun (WGS) entry which is preliminary data.</text>
</comment>
<dbReference type="Pfam" id="PF01425">
    <property type="entry name" value="Amidase"/>
    <property type="match status" value="1"/>
</dbReference>
<dbReference type="Gene3D" id="3.90.1300.10">
    <property type="entry name" value="Amidase signature (AS) domain"/>
    <property type="match status" value="1"/>
</dbReference>
<proteinExistence type="predicted"/>
<dbReference type="Proteomes" id="UP000072660">
    <property type="component" value="Unassembled WGS sequence"/>
</dbReference>
<accession>A0A139SHP7</accession>
<dbReference type="InterPro" id="IPR036928">
    <property type="entry name" value="AS_sf"/>
</dbReference>
<dbReference type="RefSeq" id="WP_068393285.1">
    <property type="nucleotide sequence ID" value="NZ_LSZO01000219.1"/>
</dbReference>
<protein>
    <submittedName>
        <fullName evidence="2">Amidase</fullName>
    </submittedName>
</protein>
<dbReference type="InterPro" id="IPR023631">
    <property type="entry name" value="Amidase_dom"/>
</dbReference>
<name>A0A139SHP7_9GAMM</name>
<dbReference type="SUPFAM" id="SSF75304">
    <property type="entry name" value="Amidase signature (AS) enzymes"/>
    <property type="match status" value="1"/>
</dbReference>
<dbReference type="AlphaFoldDB" id="A0A139SHP7"/>
<evidence type="ECO:0000259" key="1">
    <source>
        <dbReference type="Pfam" id="PF01425"/>
    </source>
</evidence>
<evidence type="ECO:0000313" key="3">
    <source>
        <dbReference type="Proteomes" id="UP000072660"/>
    </source>
</evidence>
<dbReference type="OrthoDB" id="9811471at2"/>
<evidence type="ECO:0000313" key="2">
    <source>
        <dbReference type="EMBL" id="KXU34098.1"/>
    </source>
</evidence>
<sequence length="567" mass="60820">MFEVTEASIADLRRALDSGETTAVELVKAYFARMDAFDAALNSVVVRNADALAEAKASDRRRARGMRLSALDGIAYTAKDSYLVKGMTAASGSPAFKNLQAQRDAFTVERLRAAGAICLGKTNMPPMANGGMQRGVYGRAESPYNGDFLTAPFASGSSNGAGTATAASFAAFGLAEETWSSGRGPASNNGLCAYTPSRGVISVRGNWPLVPTMDVVVPYARTMADLLEVLEVIVADDADTRGDLWRMQPWLKLPKAREVRPASYLELAKTASLKGKRFGVPKMYINADPLAGTGARPTLGGATGEKIKTRGSVIKLWQAAQKALEAAGAEVLEVDFPLVSNYEGDRPGAPNLLTRGLISKAYWHDELWDLSAFALDDFLKANNDPSLNRLADVDGEQIFPHEPGTLPGRPEGELAAGIPDMAEYVRIAQRGIRPWQQLETLENGLRGLEQTRKLDLQDWMQGQGLDALVFPAVADIGPADADVNPKSAELAWRNGVWVANGNLAIRHLGVPTVTVPMGLLDDIGMPVGLTFAGCAYDDNNLLRYAAAFEATGKRRIIPPRTPALSDK</sequence>
<keyword evidence="3" id="KW-1185">Reference proteome</keyword>
<dbReference type="NCBIfam" id="NF005127">
    <property type="entry name" value="PRK06565.1"/>
    <property type="match status" value="1"/>
</dbReference>
<dbReference type="PANTHER" id="PTHR42678:SF11">
    <property type="entry name" value="AMIDASE FAMILY PROTEIN"/>
    <property type="match status" value="1"/>
</dbReference>
<dbReference type="EMBL" id="LSZO01000219">
    <property type="protein sequence ID" value="KXU34098.1"/>
    <property type="molecule type" value="Genomic_DNA"/>
</dbReference>
<dbReference type="PANTHER" id="PTHR42678">
    <property type="entry name" value="AMIDASE"/>
    <property type="match status" value="1"/>
</dbReference>